<accession>A0A6N4RBG2</accession>
<evidence type="ECO:0000256" key="4">
    <source>
        <dbReference type="ARBA" id="ARBA00022723"/>
    </source>
</evidence>
<feature type="domain" description="Csd3-like second N-terminal" evidence="9">
    <location>
        <begin position="149"/>
        <end position="263"/>
    </location>
</feature>
<keyword evidence="4" id="KW-0479">Metal-binding</keyword>
<dbReference type="Pfam" id="PF01551">
    <property type="entry name" value="Peptidase_M23"/>
    <property type="match status" value="1"/>
</dbReference>
<dbReference type="GO" id="GO:0004222">
    <property type="term" value="F:metalloendopeptidase activity"/>
    <property type="evidence" value="ECO:0007669"/>
    <property type="project" value="TreeGrafter"/>
</dbReference>
<dbReference type="CDD" id="cd12797">
    <property type="entry name" value="M23_peptidase"/>
    <property type="match status" value="1"/>
</dbReference>
<dbReference type="Pfam" id="PF19425">
    <property type="entry name" value="Csd3_N2"/>
    <property type="match status" value="1"/>
</dbReference>
<comment type="cofactor">
    <cofactor evidence="1">
        <name>Zn(2+)</name>
        <dbReference type="ChEBI" id="CHEBI:29105"/>
    </cofactor>
</comment>
<name>A0A6N4RBG2_BLAVI</name>
<dbReference type="InterPro" id="IPR016047">
    <property type="entry name" value="M23ase_b-sheet_dom"/>
</dbReference>
<evidence type="ECO:0000313" key="11">
    <source>
        <dbReference type="Proteomes" id="UP000320948"/>
    </source>
</evidence>
<reference evidence="10 11" key="1">
    <citation type="journal article" date="2017" name="Nat. Commun.">
        <title>In situ click chemistry generation of cyclooxygenase-2 inhibitors.</title>
        <authorList>
            <person name="Bhardwaj A."/>
            <person name="Kaur J."/>
            <person name="Wuest M."/>
            <person name="Wuest F."/>
        </authorList>
    </citation>
    <scope>NUCLEOTIDE SEQUENCE [LARGE SCALE GENOMIC DNA]</scope>
    <source>
        <strain evidence="10">S2_018_000_R2_106</strain>
    </source>
</reference>
<dbReference type="PANTHER" id="PTHR21666">
    <property type="entry name" value="PEPTIDASE-RELATED"/>
    <property type="match status" value="1"/>
</dbReference>
<feature type="domain" description="M23ase beta-sheet core" evidence="8">
    <location>
        <begin position="276"/>
        <end position="371"/>
    </location>
</feature>
<dbReference type="SUPFAM" id="SSF51261">
    <property type="entry name" value="Duplicated hybrid motif"/>
    <property type="match status" value="1"/>
</dbReference>
<keyword evidence="6" id="KW-0862">Zinc</keyword>
<evidence type="ECO:0000256" key="7">
    <source>
        <dbReference type="ARBA" id="ARBA00023049"/>
    </source>
</evidence>
<keyword evidence="5" id="KW-0378">Hydrolase</keyword>
<dbReference type="InterPro" id="IPR011055">
    <property type="entry name" value="Dup_hybrid_motif"/>
</dbReference>
<dbReference type="GO" id="GO:0030313">
    <property type="term" value="C:cell envelope"/>
    <property type="evidence" value="ECO:0007669"/>
    <property type="project" value="UniProtKB-SubCell"/>
</dbReference>
<dbReference type="AlphaFoldDB" id="A0A6N4RBG2"/>
<organism evidence="10 11">
    <name type="scientific">Blastochloris viridis</name>
    <name type="common">Rhodopseudomonas viridis</name>
    <dbReference type="NCBI Taxonomy" id="1079"/>
    <lineage>
        <taxon>Bacteria</taxon>
        <taxon>Pseudomonadati</taxon>
        <taxon>Pseudomonadota</taxon>
        <taxon>Alphaproteobacteria</taxon>
        <taxon>Hyphomicrobiales</taxon>
        <taxon>Blastochloridaceae</taxon>
        <taxon>Blastochloris</taxon>
    </lineage>
</organism>
<evidence type="ECO:0000256" key="5">
    <source>
        <dbReference type="ARBA" id="ARBA00022801"/>
    </source>
</evidence>
<evidence type="ECO:0000256" key="2">
    <source>
        <dbReference type="ARBA" id="ARBA00004196"/>
    </source>
</evidence>
<dbReference type="EMBL" id="VAFM01000001">
    <property type="protein sequence ID" value="TKW61057.1"/>
    <property type="molecule type" value="Genomic_DNA"/>
</dbReference>
<evidence type="ECO:0000313" key="10">
    <source>
        <dbReference type="EMBL" id="TKW61057.1"/>
    </source>
</evidence>
<evidence type="ECO:0000256" key="1">
    <source>
        <dbReference type="ARBA" id="ARBA00001947"/>
    </source>
</evidence>
<dbReference type="InterPro" id="IPR050570">
    <property type="entry name" value="Cell_wall_metabolism_enzyme"/>
</dbReference>
<comment type="subcellular location">
    <subcellularLocation>
        <location evidence="2">Cell envelope</location>
    </subcellularLocation>
</comment>
<dbReference type="FunFam" id="2.70.70.10:FF:000002">
    <property type="entry name" value="Murein DD-endopeptidase MepM"/>
    <property type="match status" value="1"/>
</dbReference>
<evidence type="ECO:0000256" key="6">
    <source>
        <dbReference type="ARBA" id="ARBA00022833"/>
    </source>
</evidence>
<dbReference type="GO" id="GO:0006508">
    <property type="term" value="P:proteolysis"/>
    <property type="evidence" value="ECO:0007669"/>
    <property type="project" value="UniProtKB-KW"/>
</dbReference>
<dbReference type="PANTHER" id="PTHR21666:SF288">
    <property type="entry name" value="CELL DIVISION PROTEIN YTFB"/>
    <property type="match status" value="1"/>
</dbReference>
<keyword evidence="3" id="KW-0645">Protease</keyword>
<proteinExistence type="predicted"/>
<dbReference type="Proteomes" id="UP000320948">
    <property type="component" value="Unassembled WGS sequence"/>
</dbReference>
<keyword evidence="7" id="KW-0482">Metalloprotease</keyword>
<gene>
    <name evidence="10" type="ORF">DI628_00015</name>
</gene>
<evidence type="ECO:0000259" key="8">
    <source>
        <dbReference type="Pfam" id="PF01551"/>
    </source>
</evidence>
<dbReference type="GO" id="GO:0046872">
    <property type="term" value="F:metal ion binding"/>
    <property type="evidence" value="ECO:0007669"/>
    <property type="project" value="UniProtKB-KW"/>
</dbReference>
<sequence length="415" mass="44922">MALSRTLAIGGLICSGYLAVNLASTEQAIATLRIPSDATAANSAQTLPQLEIQRTIMMKRGDTLASTLKKAGFSPEQIAAMTISTPSATKPITHKTEMKLSYTESAPYQIQTASLTYRPKPEEEVTLKLNGTQATAKAVAKPLQEINGTAVGEIHDSLYQDATQAGLSPAQVMQFMNLFAWDLDYTRDIHPGDTFKVLYEKTVNDKGVTVKTGKILAAEFTVAGETRSAYFYAGEYLNEKGESKKKLLLRTPLEFTRISSNFDLHRKHPVLGFTRAHKGTDFAAPTGTPVKASGDGKVVYVGPHGGHGNFVKIEHNGTFTTAYAHLSRFAKGLKVGQRVKQGQVIAFVGSTGVSSGPHLHYEVIKNGTHVNAMSTDLPTGSPLSKKQLAEFKRHVSNAQTAWNAAFLQNRQVASR</sequence>
<protein>
    <submittedName>
        <fullName evidence="10">Peptidase M23</fullName>
    </submittedName>
</protein>
<dbReference type="Gene3D" id="3.10.450.350">
    <property type="match status" value="1"/>
</dbReference>
<dbReference type="InterPro" id="IPR045834">
    <property type="entry name" value="Csd3_N2"/>
</dbReference>
<comment type="caution">
    <text evidence="10">The sequence shown here is derived from an EMBL/GenBank/DDBJ whole genome shotgun (WGS) entry which is preliminary data.</text>
</comment>
<evidence type="ECO:0000256" key="3">
    <source>
        <dbReference type="ARBA" id="ARBA00022670"/>
    </source>
</evidence>
<evidence type="ECO:0000259" key="9">
    <source>
        <dbReference type="Pfam" id="PF19425"/>
    </source>
</evidence>
<dbReference type="Gene3D" id="2.70.70.10">
    <property type="entry name" value="Glucose Permease (Domain IIA)"/>
    <property type="match status" value="1"/>
</dbReference>